<protein>
    <submittedName>
        <fullName evidence="1">Uncharacterized protein</fullName>
    </submittedName>
</protein>
<gene>
    <name evidence="1" type="ORF">MRATA1EN1_LOCUS26859</name>
</gene>
<name>A0ABN8ZYR6_RANTA</name>
<reference evidence="1" key="1">
    <citation type="submission" date="2023-04" db="EMBL/GenBank/DDBJ databases">
        <authorList>
            <consortium name="ELIXIR-Norway"/>
        </authorList>
    </citation>
    <scope>NUCLEOTIDE SEQUENCE [LARGE SCALE GENOMIC DNA]</scope>
</reference>
<proteinExistence type="predicted"/>
<dbReference type="Proteomes" id="UP001176941">
    <property type="component" value="Chromosome 7"/>
</dbReference>
<organism evidence="1 2">
    <name type="scientific">Rangifer tarandus platyrhynchus</name>
    <name type="common">Svalbard reindeer</name>
    <dbReference type="NCBI Taxonomy" id="3082113"/>
    <lineage>
        <taxon>Eukaryota</taxon>
        <taxon>Metazoa</taxon>
        <taxon>Chordata</taxon>
        <taxon>Craniata</taxon>
        <taxon>Vertebrata</taxon>
        <taxon>Euteleostomi</taxon>
        <taxon>Mammalia</taxon>
        <taxon>Eutheria</taxon>
        <taxon>Laurasiatheria</taxon>
        <taxon>Artiodactyla</taxon>
        <taxon>Ruminantia</taxon>
        <taxon>Pecora</taxon>
        <taxon>Cervidae</taxon>
        <taxon>Odocoileinae</taxon>
        <taxon>Rangifer</taxon>
    </lineage>
</organism>
<accession>A0ABN8ZYR6</accession>
<evidence type="ECO:0000313" key="1">
    <source>
        <dbReference type="EMBL" id="CAI9177897.1"/>
    </source>
</evidence>
<keyword evidence="2" id="KW-1185">Reference proteome</keyword>
<sequence length="71" mass="8021">MLRAPHSAPESQRREIWRSSVFLRIHFGDGKRFMGTSGLGLCSASFNDQLKANNFPSNSSEIKWGDLSKHK</sequence>
<evidence type="ECO:0000313" key="2">
    <source>
        <dbReference type="Proteomes" id="UP001176941"/>
    </source>
</evidence>
<dbReference type="EMBL" id="OX459943">
    <property type="protein sequence ID" value="CAI9177897.1"/>
    <property type="molecule type" value="Genomic_DNA"/>
</dbReference>